<evidence type="ECO:0000256" key="6">
    <source>
        <dbReference type="ARBA" id="ARBA00022556"/>
    </source>
</evidence>
<sequence>MSFLTFMLVVVAAVIHATWNLLAKRGASAGTAFVFVYSCAACLFYMPWVVWLFATGTLRWDLSVIACVVLSGALHLAYSLFLQRGYQVADLSVIYPVARGTAPMMSTLGAFLLFGEQLTVSGVAGLGAIVIGILLISSQGNLARFRQPAAQKGVRWGAATGSMITGYTVVDAYGVKILGIHPVILDWCSQVVRLVMLLPWLAAHRHQVIGLMRGKWALAIAVGILSPLSYILVLLALRLGAPLSVVAPAREMSMMVGALFAMFILREPVGIWRLVGCLVLVAGVVLLARHPDF</sequence>
<evidence type="ECO:0000256" key="7">
    <source>
        <dbReference type="ARBA" id="ARBA00022692"/>
    </source>
</evidence>
<feature type="transmembrane region" description="Helical" evidence="12">
    <location>
        <begin position="216"/>
        <end position="237"/>
    </location>
</feature>
<accession>A0A2U1UCS4</accession>
<keyword evidence="6" id="KW-0441">Lipid A biosynthesis</keyword>
<dbReference type="GO" id="GO:0022857">
    <property type="term" value="F:transmembrane transporter activity"/>
    <property type="evidence" value="ECO:0007669"/>
    <property type="project" value="InterPro"/>
</dbReference>
<reference evidence="14 15" key="1">
    <citation type="submission" date="2018-04" db="EMBL/GenBank/DDBJ databases">
        <title>Brenneria corticis sp.nov.</title>
        <authorList>
            <person name="Li Y."/>
        </authorList>
    </citation>
    <scope>NUCLEOTIDE SEQUENCE [LARGE SCALE GENOMIC DNA]</scope>
    <source>
        <strain evidence="14 15">CFCC 11842</strain>
    </source>
</reference>
<feature type="domain" description="EamA" evidence="13">
    <location>
        <begin position="165"/>
        <end position="288"/>
    </location>
</feature>
<evidence type="ECO:0000313" key="15">
    <source>
        <dbReference type="Proteomes" id="UP000296159"/>
    </source>
</evidence>
<keyword evidence="2" id="KW-0813">Transport</keyword>
<dbReference type="RefSeq" id="WP_136164544.1">
    <property type="nucleotide sequence ID" value="NZ_KZ819071.1"/>
</dbReference>
<feature type="transmembrane region" description="Helical" evidence="12">
    <location>
        <begin position="120"/>
        <end position="137"/>
    </location>
</feature>
<dbReference type="InterPro" id="IPR000390">
    <property type="entry name" value="Small_drug/metabolite_transptr"/>
</dbReference>
<dbReference type="GO" id="GO:0009103">
    <property type="term" value="P:lipopolysaccharide biosynthetic process"/>
    <property type="evidence" value="ECO:0007669"/>
    <property type="project" value="UniProtKB-KW"/>
</dbReference>
<keyword evidence="11 12" id="KW-0472">Membrane</keyword>
<evidence type="ECO:0000256" key="3">
    <source>
        <dbReference type="ARBA" id="ARBA00022475"/>
    </source>
</evidence>
<dbReference type="Proteomes" id="UP000296159">
    <property type="component" value="Unassembled WGS sequence"/>
</dbReference>
<dbReference type="PANTHER" id="PTHR30561">
    <property type="entry name" value="SMR FAMILY PROTON-DEPENDENT DRUG EFFLUX TRANSPORTER SUGE"/>
    <property type="match status" value="1"/>
</dbReference>
<name>A0A2U1UCS4_9GAMM</name>
<dbReference type="EMBL" id="QDKH01000001">
    <property type="protein sequence ID" value="PWC19471.1"/>
    <property type="molecule type" value="Genomic_DNA"/>
</dbReference>
<keyword evidence="5" id="KW-0997">Cell inner membrane</keyword>
<dbReference type="Gene3D" id="1.10.3730.20">
    <property type="match status" value="2"/>
</dbReference>
<feature type="transmembrane region" description="Helical" evidence="12">
    <location>
        <begin position="6"/>
        <end position="22"/>
    </location>
</feature>
<dbReference type="AlphaFoldDB" id="A0A2U1UCS4"/>
<comment type="subcellular location">
    <subcellularLocation>
        <location evidence="1">Cell membrane</location>
        <topology evidence="1">Multi-pass membrane protein</topology>
    </subcellularLocation>
</comment>
<dbReference type="GO" id="GO:0005886">
    <property type="term" value="C:plasma membrane"/>
    <property type="evidence" value="ECO:0007669"/>
    <property type="project" value="UniProtKB-SubCell"/>
</dbReference>
<keyword evidence="15" id="KW-1185">Reference proteome</keyword>
<evidence type="ECO:0000256" key="4">
    <source>
        <dbReference type="ARBA" id="ARBA00022516"/>
    </source>
</evidence>
<evidence type="ECO:0000256" key="10">
    <source>
        <dbReference type="ARBA" id="ARBA00023098"/>
    </source>
</evidence>
<keyword evidence="4" id="KW-0444">Lipid biosynthesis</keyword>
<evidence type="ECO:0000256" key="2">
    <source>
        <dbReference type="ARBA" id="ARBA00022448"/>
    </source>
</evidence>
<comment type="caution">
    <text evidence="14">The sequence shown here is derived from an EMBL/GenBank/DDBJ whole genome shotgun (WGS) entry which is preliminary data.</text>
</comment>
<evidence type="ECO:0000256" key="8">
    <source>
        <dbReference type="ARBA" id="ARBA00022985"/>
    </source>
</evidence>
<evidence type="ECO:0000256" key="1">
    <source>
        <dbReference type="ARBA" id="ARBA00004651"/>
    </source>
</evidence>
<dbReference type="GO" id="GO:0009245">
    <property type="term" value="P:lipid A biosynthetic process"/>
    <property type="evidence" value="ECO:0007669"/>
    <property type="project" value="UniProtKB-KW"/>
</dbReference>
<organism evidence="14 15">
    <name type="scientific">Brenneria corticis</name>
    <dbReference type="NCBI Taxonomy" id="2173106"/>
    <lineage>
        <taxon>Bacteria</taxon>
        <taxon>Pseudomonadati</taxon>
        <taxon>Pseudomonadota</taxon>
        <taxon>Gammaproteobacteria</taxon>
        <taxon>Enterobacterales</taxon>
        <taxon>Pectobacteriaceae</taxon>
        <taxon>Brenneria</taxon>
    </lineage>
</organism>
<feature type="transmembrane region" description="Helical" evidence="12">
    <location>
        <begin position="93"/>
        <end position="114"/>
    </location>
</feature>
<feature type="transmembrane region" description="Helical" evidence="12">
    <location>
        <begin position="271"/>
        <end position="288"/>
    </location>
</feature>
<dbReference type="SUPFAM" id="SSF103481">
    <property type="entry name" value="Multidrug resistance efflux transporter EmrE"/>
    <property type="match status" value="2"/>
</dbReference>
<evidence type="ECO:0000256" key="5">
    <source>
        <dbReference type="ARBA" id="ARBA00022519"/>
    </source>
</evidence>
<protein>
    <submittedName>
        <fullName evidence="14">Multidrug DMT transporter permease</fullName>
    </submittedName>
</protein>
<dbReference type="Pfam" id="PF00892">
    <property type="entry name" value="EamA"/>
    <property type="match status" value="2"/>
</dbReference>
<feature type="domain" description="EamA" evidence="13">
    <location>
        <begin position="7"/>
        <end position="137"/>
    </location>
</feature>
<keyword evidence="10" id="KW-0443">Lipid metabolism</keyword>
<dbReference type="InterPro" id="IPR000620">
    <property type="entry name" value="EamA_dom"/>
</dbReference>
<keyword evidence="9 12" id="KW-1133">Transmembrane helix</keyword>
<dbReference type="PANTHER" id="PTHR30561:SF9">
    <property type="entry name" value="4-AMINO-4-DEOXY-L-ARABINOSE-PHOSPHOUNDECAPRENOL FLIPPASE SUBUNIT ARNF-RELATED"/>
    <property type="match status" value="1"/>
</dbReference>
<evidence type="ECO:0000259" key="13">
    <source>
        <dbReference type="Pfam" id="PF00892"/>
    </source>
</evidence>
<evidence type="ECO:0000256" key="12">
    <source>
        <dbReference type="SAM" id="Phobius"/>
    </source>
</evidence>
<proteinExistence type="predicted"/>
<evidence type="ECO:0000313" key="14">
    <source>
        <dbReference type="EMBL" id="PWC19471.1"/>
    </source>
</evidence>
<keyword evidence="7 12" id="KW-0812">Transmembrane</keyword>
<evidence type="ECO:0000256" key="9">
    <source>
        <dbReference type="ARBA" id="ARBA00022989"/>
    </source>
</evidence>
<feature type="transmembrane region" description="Helical" evidence="12">
    <location>
        <begin position="34"/>
        <end position="54"/>
    </location>
</feature>
<evidence type="ECO:0000256" key="11">
    <source>
        <dbReference type="ARBA" id="ARBA00023136"/>
    </source>
</evidence>
<dbReference type="InterPro" id="IPR037185">
    <property type="entry name" value="EmrE-like"/>
</dbReference>
<keyword evidence="3" id="KW-1003">Cell membrane</keyword>
<keyword evidence="8" id="KW-0448">Lipopolysaccharide biosynthesis</keyword>
<gene>
    <name evidence="14" type="ORF">DDT56_00380</name>
</gene>
<feature type="transmembrane region" description="Helical" evidence="12">
    <location>
        <begin position="60"/>
        <end position="81"/>
    </location>
</feature>